<dbReference type="GO" id="GO:0005524">
    <property type="term" value="F:ATP binding"/>
    <property type="evidence" value="ECO:0007669"/>
    <property type="project" value="UniProtKB-UniRule"/>
</dbReference>
<dbReference type="PROSITE" id="PS50109">
    <property type="entry name" value="HIS_KIN"/>
    <property type="match status" value="1"/>
</dbReference>
<evidence type="ECO:0000256" key="5">
    <source>
        <dbReference type="ARBA" id="ARBA00022475"/>
    </source>
</evidence>
<name>A0A6N3D5T8_STASI</name>
<keyword evidence="10 15" id="KW-0418">Kinase</keyword>
<gene>
    <name evidence="18" type="primary">vraS</name>
    <name evidence="18" type="ORF">SSLFYP27_01740</name>
</gene>
<feature type="transmembrane region" description="Helical" evidence="16">
    <location>
        <begin position="12"/>
        <end position="34"/>
    </location>
</feature>
<dbReference type="SUPFAM" id="SSF55874">
    <property type="entry name" value="ATPase domain of HSP90 chaperone/DNA topoisomerase II/histidine kinase"/>
    <property type="match status" value="1"/>
</dbReference>
<dbReference type="PANTHER" id="PTHR24421:SF37">
    <property type="entry name" value="SENSOR HISTIDINE KINASE NARS"/>
    <property type="match status" value="1"/>
</dbReference>
<keyword evidence="14 15" id="KW-0472">Membrane</keyword>
<keyword evidence="13 15" id="KW-0902">Two-component regulatory system</keyword>
<evidence type="ECO:0000256" key="10">
    <source>
        <dbReference type="ARBA" id="ARBA00022777"/>
    </source>
</evidence>
<comment type="subcellular location">
    <subcellularLocation>
        <location evidence="2 15">Cell membrane</location>
        <topology evidence="2 15">Multi-pass membrane protein</topology>
    </subcellularLocation>
</comment>
<keyword evidence="5 15" id="KW-1003">Cell membrane</keyword>
<evidence type="ECO:0000256" key="9">
    <source>
        <dbReference type="ARBA" id="ARBA00022741"/>
    </source>
</evidence>
<feature type="transmembrane region" description="Helical" evidence="16">
    <location>
        <begin position="46"/>
        <end position="69"/>
    </location>
</feature>
<dbReference type="InterPro" id="IPR036890">
    <property type="entry name" value="HATPase_C_sf"/>
</dbReference>
<keyword evidence="7 15" id="KW-0808">Transferase</keyword>
<feature type="domain" description="Histidine kinase" evidence="17">
    <location>
        <begin position="150"/>
        <end position="341"/>
    </location>
</feature>
<dbReference type="Gene3D" id="1.20.5.1930">
    <property type="match status" value="1"/>
</dbReference>
<dbReference type="GO" id="GO:0005886">
    <property type="term" value="C:plasma membrane"/>
    <property type="evidence" value="ECO:0007669"/>
    <property type="project" value="UniProtKB-SubCell"/>
</dbReference>
<evidence type="ECO:0000256" key="13">
    <source>
        <dbReference type="ARBA" id="ARBA00023012"/>
    </source>
</evidence>
<dbReference type="EC" id="2.7.13.3" evidence="3 15"/>
<dbReference type="GO" id="GO:0000155">
    <property type="term" value="F:phosphorelay sensor kinase activity"/>
    <property type="evidence" value="ECO:0007669"/>
    <property type="project" value="UniProtKB-UniRule"/>
</dbReference>
<dbReference type="PANTHER" id="PTHR24421">
    <property type="entry name" value="NITRATE/NITRITE SENSOR PROTEIN NARX-RELATED"/>
    <property type="match status" value="1"/>
</dbReference>
<dbReference type="Pfam" id="PF07730">
    <property type="entry name" value="HisKA_3"/>
    <property type="match status" value="1"/>
</dbReference>
<comment type="catalytic activity">
    <reaction evidence="1 15">
        <text>ATP + protein L-histidine = ADP + protein N-phospho-L-histidine.</text>
        <dbReference type="EC" id="2.7.13.3"/>
    </reaction>
</comment>
<protein>
    <recommendedName>
        <fullName evidence="4 15">Sensor protein VraS</fullName>
        <ecNumber evidence="3 15">2.7.13.3</ecNumber>
    </recommendedName>
</protein>
<evidence type="ECO:0000256" key="6">
    <source>
        <dbReference type="ARBA" id="ARBA00022553"/>
    </source>
</evidence>
<reference evidence="18" key="1">
    <citation type="submission" date="2019-11" db="EMBL/GenBank/DDBJ databases">
        <authorList>
            <person name="Feng L."/>
        </authorList>
    </citation>
    <scope>NUCLEOTIDE SEQUENCE</scope>
    <source>
        <strain evidence="18">SsimulansLFYP27</strain>
    </source>
</reference>
<evidence type="ECO:0000256" key="3">
    <source>
        <dbReference type="ARBA" id="ARBA00012438"/>
    </source>
</evidence>
<accession>A0A6N3D5T8</accession>
<evidence type="ECO:0000256" key="2">
    <source>
        <dbReference type="ARBA" id="ARBA00004651"/>
    </source>
</evidence>
<dbReference type="Gene3D" id="3.30.565.10">
    <property type="entry name" value="Histidine kinase-like ATPase, C-terminal domain"/>
    <property type="match status" value="1"/>
</dbReference>
<dbReference type="InterPro" id="IPR005467">
    <property type="entry name" value="His_kinase_dom"/>
</dbReference>
<keyword evidence="8 16" id="KW-0812">Transmembrane</keyword>
<dbReference type="AlphaFoldDB" id="A0A6N3D5T8"/>
<proteinExistence type="predicted"/>
<organism evidence="18">
    <name type="scientific">Staphylococcus simulans</name>
    <dbReference type="NCBI Taxonomy" id="1286"/>
    <lineage>
        <taxon>Bacteria</taxon>
        <taxon>Bacillati</taxon>
        <taxon>Bacillota</taxon>
        <taxon>Bacilli</taxon>
        <taxon>Bacillales</taxon>
        <taxon>Staphylococcaceae</taxon>
        <taxon>Staphylococcus</taxon>
    </lineage>
</organism>
<sequence length="347" mass="39896">MNHYIRAIGSMLILNYSILAIFFFIDKVFVNIIYFQGMFYTQIFGIPVFLFLNIIVILMSIIVGSVLAYKVNEQNDWIKTQIEHSIEGEVVGINDQNIELYQETLDIYHTLVPLNQELHRLRIKTQDLTNETYNLNDVKVKKIIEDERQRLARELHDSVSQQLFAASMMLSAIKESPLEPPLDQQIPTLEKMVQDSQLEMRALLLHLRPLGLKDRSLGEGIKDLVVDLQKKVPMKVVYDIEDFEVPKGIEDHLFRITQEGISNTLRHAEGTKLTIDLFNKDDYLLLRIQDDGKGFDVDEKMEKSYGLKNMRERALEIGATLHIVSLPGAGTRIEVKAPLNKEENNGD</sequence>
<keyword evidence="6" id="KW-0597">Phosphoprotein</keyword>
<evidence type="ECO:0000256" key="14">
    <source>
        <dbReference type="ARBA" id="ARBA00023136"/>
    </source>
</evidence>
<evidence type="ECO:0000256" key="12">
    <source>
        <dbReference type="ARBA" id="ARBA00022989"/>
    </source>
</evidence>
<dbReference type="SMART" id="SM00387">
    <property type="entry name" value="HATPase_c"/>
    <property type="match status" value="1"/>
</dbReference>
<evidence type="ECO:0000256" key="1">
    <source>
        <dbReference type="ARBA" id="ARBA00000085"/>
    </source>
</evidence>
<evidence type="ECO:0000256" key="15">
    <source>
        <dbReference type="PIRNR" id="PIRNR037431"/>
    </source>
</evidence>
<dbReference type="PIRSF" id="PIRSF037431">
    <property type="entry name" value="STHK_LiaS"/>
    <property type="match status" value="1"/>
</dbReference>
<dbReference type="InterPro" id="IPR011712">
    <property type="entry name" value="Sig_transdc_His_kin_sub3_dim/P"/>
</dbReference>
<dbReference type="GO" id="GO:0046983">
    <property type="term" value="F:protein dimerization activity"/>
    <property type="evidence" value="ECO:0007669"/>
    <property type="project" value="InterPro"/>
</dbReference>
<evidence type="ECO:0000256" key="7">
    <source>
        <dbReference type="ARBA" id="ARBA00022679"/>
    </source>
</evidence>
<keyword evidence="9 15" id="KW-0547">Nucleotide-binding</keyword>
<dbReference type="InterPro" id="IPR017202">
    <property type="entry name" value="LiaS/VraS"/>
</dbReference>
<dbReference type="InterPro" id="IPR050482">
    <property type="entry name" value="Sensor_HK_TwoCompSys"/>
</dbReference>
<evidence type="ECO:0000256" key="11">
    <source>
        <dbReference type="ARBA" id="ARBA00022840"/>
    </source>
</evidence>
<dbReference type="Pfam" id="PF02518">
    <property type="entry name" value="HATPase_c"/>
    <property type="match status" value="1"/>
</dbReference>
<dbReference type="CDD" id="cd16917">
    <property type="entry name" value="HATPase_UhpB-NarQ-NarX-like"/>
    <property type="match status" value="1"/>
</dbReference>
<keyword evidence="12 16" id="KW-1133">Transmembrane helix</keyword>
<dbReference type="RefSeq" id="WP_105978634.1">
    <property type="nucleotide sequence ID" value="NZ_CACRUO010000035.1"/>
</dbReference>
<keyword evidence="11 15" id="KW-0067">ATP-binding</keyword>
<dbReference type="InterPro" id="IPR003594">
    <property type="entry name" value="HATPase_dom"/>
</dbReference>
<evidence type="ECO:0000256" key="8">
    <source>
        <dbReference type="ARBA" id="ARBA00022692"/>
    </source>
</evidence>
<evidence type="ECO:0000256" key="4">
    <source>
        <dbReference type="ARBA" id="ARBA00017582"/>
    </source>
</evidence>
<dbReference type="EMBL" id="CACRUO010000035">
    <property type="protein sequence ID" value="VYU23652.1"/>
    <property type="molecule type" value="Genomic_DNA"/>
</dbReference>
<evidence type="ECO:0000259" key="17">
    <source>
        <dbReference type="PROSITE" id="PS50109"/>
    </source>
</evidence>
<evidence type="ECO:0000256" key="16">
    <source>
        <dbReference type="SAM" id="Phobius"/>
    </source>
</evidence>
<evidence type="ECO:0000313" key="18">
    <source>
        <dbReference type="EMBL" id="VYU23652.1"/>
    </source>
</evidence>